<comment type="caution">
    <text evidence="1">The sequence shown here is derived from an EMBL/GenBank/DDBJ whole genome shotgun (WGS) entry which is preliminary data.</text>
</comment>
<keyword evidence="1" id="KW-0863">Zinc-finger</keyword>
<keyword evidence="2" id="KW-1185">Reference proteome</keyword>
<organism evidence="1 2">
    <name type="scientific">Entomophthora muscae</name>
    <dbReference type="NCBI Taxonomy" id="34485"/>
    <lineage>
        <taxon>Eukaryota</taxon>
        <taxon>Fungi</taxon>
        <taxon>Fungi incertae sedis</taxon>
        <taxon>Zoopagomycota</taxon>
        <taxon>Entomophthoromycotina</taxon>
        <taxon>Entomophthoromycetes</taxon>
        <taxon>Entomophthorales</taxon>
        <taxon>Entomophthoraceae</taxon>
        <taxon>Entomophthora</taxon>
    </lineage>
</organism>
<sequence length="468" mass="52684">MTDNNSPPPQLRLDFICNIDIPNSPTVLAIAHPEYSQEFSHFTSHASPQSDQQSSCYPQSKNFAACSQSSSDPYSRSCVCCGSVHYFYPDLGQSPQPLAPPTSENCSSQRGYTLNQNHYYQENTSQQVTESFYTLVKSDNPLHLSSLTAQPRPPQMSTTGTLTENSRSLRKDLVTVEPTPQDSDSEQGTSELSQNSSEVHSENYSTESDTFETQDKEIIRCMWAACSAEFGTADDLIPHLSRFHLGGRGKDSKCKWRYCNEYQPGTDELLKHLYGVHLGIEQVKLTCQWENCKSQYSSFDDLTSHLSEGHVGSGRSYYICGWSRCQRAGRPFNQRQKVMRHLQAHTGDKPYMCMVCEKRFAQSTVMSQHLRTHTGEKPFKCPVSNCGKGFSIAGSLTGHLRTHSGEKPFSCKFQGCDRQFSNSSNLTKHSRTHTGERPFRCHNDPPCPKRFARPDQAARHMKVHNTQA</sequence>
<keyword evidence="1" id="KW-0862">Zinc</keyword>
<accession>A0ACC2SBV9</accession>
<gene>
    <name evidence="1" type="primary">SUR1_1</name>
    <name evidence="1" type="ORF">DSO57_1037519</name>
</gene>
<name>A0ACC2SBV9_9FUNG</name>
<keyword evidence="1" id="KW-0479">Metal-binding</keyword>
<evidence type="ECO:0000313" key="1">
    <source>
        <dbReference type="EMBL" id="KAJ9059824.1"/>
    </source>
</evidence>
<reference evidence="1" key="1">
    <citation type="submission" date="2022-04" db="EMBL/GenBank/DDBJ databases">
        <title>Genome of the entomopathogenic fungus Entomophthora muscae.</title>
        <authorList>
            <person name="Elya C."/>
            <person name="Lovett B.R."/>
            <person name="Lee E."/>
            <person name="Macias A.M."/>
            <person name="Hajek A.E."/>
            <person name="De Bivort B.L."/>
            <person name="Kasson M.T."/>
            <person name="De Fine Licht H.H."/>
            <person name="Stajich J.E."/>
        </authorList>
    </citation>
    <scope>NUCLEOTIDE SEQUENCE</scope>
    <source>
        <strain evidence="1">Berkeley</strain>
    </source>
</reference>
<proteinExistence type="predicted"/>
<dbReference type="EMBL" id="QTSX02005377">
    <property type="protein sequence ID" value="KAJ9059824.1"/>
    <property type="molecule type" value="Genomic_DNA"/>
</dbReference>
<protein>
    <submittedName>
        <fullName evidence="1">Zinc-finger protein</fullName>
    </submittedName>
</protein>
<evidence type="ECO:0000313" key="2">
    <source>
        <dbReference type="Proteomes" id="UP001165960"/>
    </source>
</evidence>
<dbReference type="Proteomes" id="UP001165960">
    <property type="component" value="Unassembled WGS sequence"/>
</dbReference>